<evidence type="ECO:0008006" key="10">
    <source>
        <dbReference type="Google" id="ProtNLM"/>
    </source>
</evidence>
<name>A0A2N1PM68_9BACT</name>
<dbReference type="Proteomes" id="UP000233256">
    <property type="component" value="Unassembled WGS sequence"/>
</dbReference>
<keyword evidence="2" id="KW-1134">Transmembrane beta strand</keyword>
<organism evidence="8 9">
    <name type="scientific">Candidatus Wallbacteria bacterium HGW-Wallbacteria-1</name>
    <dbReference type="NCBI Taxonomy" id="2013854"/>
    <lineage>
        <taxon>Bacteria</taxon>
        <taxon>Candidatus Walliibacteriota</taxon>
    </lineage>
</organism>
<evidence type="ECO:0000256" key="1">
    <source>
        <dbReference type="ARBA" id="ARBA00004442"/>
    </source>
</evidence>
<feature type="transmembrane region" description="Helical" evidence="7">
    <location>
        <begin position="12"/>
        <end position="32"/>
    </location>
</feature>
<feature type="region of interest" description="Disordered" evidence="6">
    <location>
        <begin position="131"/>
        <end position="150"/>
    </location>
</feature>
<proteinExistence type="predicted"/>
<evidence type="ECO:0000313" key="9">
    <source>
        <dbReference type="Proteomes" id="UP000233256"/>
    </source>
</evidence>
<gene>
    <name evidence="8" type="ORF">CVV64_14200</name>
</gene>
<sequence length="559" mass="62294">MKTTSGIRRISRVPVVFISILISVFPVALSGFSACMAMKETVPDPVTLLTAEKVTVSATKSNAESITESVQPNVPKVISLAECVALALRRNTSIKLAYMDRVVQKFNFETSTEYPFRPSVGIQTGVYRSGTRQTVPSSGEANRRAFSGSVSVEQKLPTGGRIGLQWNPLDRESNIQTAPGYSTDITSRNQVWRLGFSQPIGKGAGTGIGTLAIQEARIRECMDLLTLKTTVMDTVTSVIIAYRQFLQARWDVQINLTALDRAKTLLDTNKFLIKMERMAAQDIIQSESDLANRELGLEIARNSYDQARLNLIRLLDISRDTMIEPVEELEIPEFSLDEEDVLQKAKKFQPAWLTMVQSAEWTRLQLFRARNEQKLDIALSGSAGGSRTRGDSSVDMSLNNWDFSVVMNLPVSGTVRREIRQTLLAAETELQKSSLSLRKFDDNLAIASRDKVRQIQTLEKQIKLAAKARDLSERKLEVENIKLKAGKSTNFQIVSFQDELRTARISELTMKISYLNALSDLDQFMGTVHLTWGIDIASSTEPALPSKREIKDDSKTGTD</sequence>
<evidence type="ECO:0000256" key="2">
    <source>
        <dbReference type="ARBA" id="ARBA00022452"/>
    </source>
</evidence>
<dbReference type="PROSITE" id="PS51257">
    <property type="entry name" value="PROKAR_LIPOPROTEIN"/>
    <property type="match status" value="1"/>
</dbReference>
<protein>
    <recommendedName>
        <fullName evidence="10">TolC family protein</fullName>
    </recommendedName>
</protein>
<comment type="caution">
    <text evidence="8">The sequence shown here is derived from an EMBL/GenBank/DDBJ whole genome shotgun (WGS) entry which is preliminary data.</text>
</comment>
<keyword evidence="4 7" id="KW-0472">Membrane</keyword>
<evidence type="ECO:0000256" key="5">
    <source>
        <dbReference type="ARBA" id="ARBA00023237"/>
    </source>
</evidence>
<keyword evidence="7" id="KW-1133">Transmembrane helix</keyword>
<dbReference type="InterPro" id="IPR051906">
    <property type="entry name" value="TolC-like"/>
</dbReference>
<dbReference type="GO" id="GO:1990281">
    <property type="term" value="C:efflux pump complex"/>
    <property type="evidence" value="ECO:0007669"/>
    <property type="project" value="TreeGrafter"/>
</dbReference>
<evidence type="ECO:0000256" key="6">
    <source>
        <dbReference type="SAM" id="MobiDB-lite"/>
    </source>
</evidence>
<evidence type="ECO:0000256" key="4">
    <source>
        <dbReference type="ARBA" id="ARBA00023136"/>
    </source>
</evidence>
<evidence type="ECO:0000256" key="3">
    <source>
        <dbReference type="ARBA" id="ARBA00022692"/>
    </source>
</evidence>
<dbReference type="GO" id="GO:0015288">
    <property type="term" value="F:porin activity"/>
    <property type="evidence" value="ECO:0007669"/>
    <property type="project" value="TreeGrafter"/>
</dbReference>
<keyword evidence="5" id="KW-0998">Cell outer membrane</keyword>
<evidence type="ECO:0000313" key="8">
    <source>
        <dbReference type="EMBL" id="PKK89429.1"/>
    </source>
</evidence>
<dbReference type="GO" id="GO:0009279">
    <property type="term" value="C:cell outer membrane"/>
    <property type="evidence" value="ECO:0007669"/>
    <property type="project" value="UniProtKB-SubCell"/>
</dbReference>
<dbReference type="GO" id="GO:0015562">
    <property type="term" value="F:efflux transmembrane transporter activity"/>
    <property type="evidence" value="ECO:0007669"/>
    <property type="project" value="InterPro"/>
</dbReference>
<dbReference type="AlphaFoldDB" id="A0A2N1PM68"/>
<dbReference type="PANTHER" id="PTHR30026:SF20">
    <property type="entry name" value="OUTER MEMBRANE PROTEIN TOLC"/>
    <property type="match status" value="1"/>
</dbReference>
<accession>A0A2N1PM68</accession>
<keyword evidence="3 7" id="KW-0812">Transmembrane</keyword>
<evidence type="ECO:0000256" key="7">
    <source>
        <dbReference type="SAM" id="Phobius"/>
    </source>
</evidence>
<feature type="compositionally biased region" description="Polar residues" evidence="6">
    <location>
        <begin position="131"/>
        <end position="140"/>
    </location>
</feature>
<dbReference type="Gene3D" id="1.20.1600.10">
    <property type="entry name" value="Outer membrane efflux proteins (OEP)"/>
    <property type="match status" value="2"/>
</dbReference>
<dbReference type="EMBL" id="PGXC01000017">
    <property type="protein sequence ID" value="PKK89429.1"/>
    <property type="molecule type" value="Genomic_DNA"/>
</dbReference>
<reference evidence="8 9" key="1">
    <citation type="journal article" date="2017" name="ISME J.">
        <title>Potential for microbial H2 and metal transformations associated with novel bacteria and archaea in deep terrestrial subsurface sediments.</title>
        <authorList>
            <person name="Hernsdorf A.W."/>
            <person name="Amano Y."/>
            <person name="Miyakawa K."/>
            <person name="Ise K."/>
            <person name="Suzuki Y."/>
            <person name="Anantharaman K."/>
            <person name="Probst A."/>
            <person name="Burstein D."/>
            <person name="Thomas B.C."/>
            <person name="Banfield J.F."/>
        </authorList>
    </citation>
    <scope>NUCLEOTIDE SEQUENCE [LARGE SCALE GENOMIC DNA]</scope>
    <source>
        <strain evidence="8">HGW-Wallbacteria-1</strain>
    </source>
</reference>
<comment type="subcellular location">
    <subcellularLocation>
        <location evidence="1">Cell outer membrane</location>
    </subcellularLocation>
</comment>
<dbReference type="PANTHER" id="PTHR30026">
    <property type="entry name" value="OUTER MEMBRANE PROTEIN TOLC"/>
    <property type="match status" value="1"/>
</dbReference>
<dbReference type="SUPFAM" id="SSF56954">
    <property type="entry name" value="Outer membrane efflux proteins (OEP)"/>
    <property type="match status" value="1"/>
</dbReference>